<evidence type="ECO:0000256" key="3">
    <source>
        <dbReference type="ARBA" id="ARBA00015281"/>
    </source>
</evidence>
<evidence type="ECO:0000313" key="8">
    <source>
        <dbReference type="Proteomes" id="UP000727456"/>
    </source>
</evidence>
<evidence type="ECO:0000256" key="5">
    <source>
        <dbReference type="SAM" id="MobiDB-lite"/>
    </source>
</evidence>
<evidence type="ECO:0000256" key="2">
    <source>
        <dbReference type="ARBA" id="ARBA00008681"/>
    </source>
</evidence>
<evidence type="ECO:0000259" key="6">
    <source>
        <dbReference type="Pfam" id="PF05433"/>
    </source>
</evidence>
<proteinExistence type="inferred from homology"/>
<evidence type="ECO:0000256" key="4">
    <source>
        <dbReference type="ARBA" id="ARBA00023288"/>
    </source>
</evidence>
<comment type="subcellular location">
    <subcellularLocation>
        <location evidence="1">Cell outer membrane</location>
        <topology evidence="1">Lipid-anchor</topology>
    </subcellularLocation>
</comment>
<evidence type="ECO:0000256" key="1">
    <source>
        <dbReference type="ARBA" id="ARBA00004459"/>
    </source>
</evidence>
<dbReference type="EMBL" id="JAAOZC010000002">
    <property type="protein sequence ID" value="NIJ07509.1"/>
    <property type="molecule type" value="Genomic_DNA"/>
</dbReference>
<dbReference type="RefSeq" id="WP_243843284.1">
    <property type="nucleotide sequence ID" value="NZ_JAAOZC010000002.1"/>
</dbReference>
<gene>
    <name evidence="7" type="ORF">FHS31_001105</name>
</gene>
<name>A0ABX0TPR0_9SPHN</name>
<feature type="domain" description="Glycine zipper 2TM" evidence="6">
    <location>
        <begin position="86"/>
        <end position="126"/>
    </location>
</feature>
<keyword evidence="4" id="KW-0449">Lipoprotein</keyword>
<feature type="compositionally biased region" description="Low complexity" evidence="5">
    <location>
        <begin position="55"/>
        <end position="66"/>
    </location>
</feature>
<protein>
    <recommendedName>
        <fullName evidence="3">17 kDa surface antigen</fullName>
    </recommendedName>
</protein>
<sequence length="130" mass="13980">MLTLFGAAEAQAQYWRPPPQRYWREAPPPPPRAYVVDRYGAAYRDAPPPPPPRSYRPGQYGAAYRDYPPPPLRAYRPRYRCDRGSGGTILGAIAGGLLGNRAAGRGDRGVGTVLGAGAGALVGREVDRGC</sequence>
<reference evidence="7 8" key="1">
    <citation type="submission" date="2020-03" db="EMBL/GenBank/DDBJ databases">
        <title>Genomic Encyclopedia of Type Strains, Phase III (KMG-III): the genomes of soil and plant-associated and newly described type strains.</title>
        <authorList>
            <person name="Whitman W."/>
        </authorList>
    </citation>
    <scope>NUCLEOTIDE SEQUENCE [LARGE SCALE GENOMIC DNA]</scope>
    <source>
        <strain evidence="7 8">CECT 8804</strain>
    </source>
</reference>
<dbReference type="Pfam" id="PF05433">
    <property type="entry name" value="Rick_17kDa_Anti"/>
    <property type="match status" value="1"/>
</dbReference>
<dbReference type="InterPro" id="IPR008816">
    <property type="entry name" value="Gly_zipper_2TM_dom"/>
</dbReference>
<feature type="region of interest" description="Disordered" evidence="5">
    <location>
        <begin position="42"/>
        <end position="71"/>
    </location>
</feature>
<organism evidence="7 8">
    <name type="scientific">Sphingomonas vulcanisoli</name>
    <dbReference type="NCBI Taxonomy" id="1658060"/>
    <lineage>
        <taxon>Bacteria</taxon>
        <taxon>Pseudomonadati</taxon>
        <taxon>Pseudomonadota</taxon>
        <taxon>Alphaproteobacteria</taxon>
        <taxon>Sphingomonadales</taxon>
        <taxon>Sphingomonadaceae</taxon>
        <taxon>Sphingomonas</taxon>
    </lineage>
</organism>
<keyword evidence="8" id="KW-1185">Reference proteome</keyword>
<evidence type="ECO:0000313" key="7">
    <source>
        <dbReference type="EMBL" id="NIJ07509.1"/>
    </source>
</evidence>
<comment type="caution">
    <text evidence="7">The sequence shown here is derived from an EMBL/GenBank/DDBJ whole genome shotgun (WGS) entry which is preliminary data.</text>
</comment>
<comment type="similarity">
    <text evidence="2">Belongs to the rickettsiale 17 kDa surface antigen family.</text>
</comment>
<accession>A0ABX0TPR0</accession>
<dbReference type="Proteomes" id="UP000727456">
    <property type="component" value="Unassembled WGS sequence"/>
</dbReference>